<dbReference type="EMBL" id="JAAGNX010000001">
    <property type="protein sequence ID" value="NDV60922.1"/>
    <property type="molecule type" value="Genomic_DNA"/>
</dbReference>
<dbReference type="InterPro" id="IPR013196">
    <property type="entry name" value="HTH_11"/>
</dbReference>
<dbReference type="Pfam" id="PF25583">
    <property type="entry name" value="WCX"/>
    <property type="match status" value="1"/>
</dbReference>
<accession>A0A6B2LXU1</accession>
<evidence type="ECO:0000313" key="5">
    <source>
        <dbReference type="Proteomes" id="UP000478417"/>
    </source>
</evidence>
<dbReference type="PROSITE" id="PS52050">
    <property type="entry name" value="WYL"/>
    <property type="match status" value="1"/>
</dbReference>
<feature type="domain" description="WYL" evidence="2">
    <location>
        <begin position="148"/>
        <end position="215"/>
    </location>
</feature>
<keyword evidence="5" id="KW-1185">Reference proteome</keyword>
<dbReference type="InterPro" id="IPR051534">
    <property type="entry name" value="CBASS_pafABC_assoc_protein"/>
</dbReference>
<proteinExistence type="predicted"/>
<sequence>MTKKEQSSRPPLRRMMEIHKKLLDNKLPNCTSLAKDLEVSTKTIQRDLEYMRDQLGMPIEYDPGEHGYFYTESVVSFPTLSATEGEVLALFVAQKALSQYRGTPFEEPLAAAFEKLASTMEREITVDPGELSKALSFHHTGVALTDMEVFKQVTEGLQKGRELTISYRKLNASRPERRRVQPYHLASIDGQWYLFANDLGRKDIRTFVLGRIEGVLEVGKPFDKPEDFSITDRLMGSFGVYSGEGDHAVKIEFDAFAAQLVRERQWHSSQTLRERDGGCVELGLRLDSLEEIERWILSWGSHARVIGPPALRARVKEALKGMQEAYSEMPRWMGELHEAAQARQPERMLQLIMAMDRPPEHPAQMQFRALLGRPAGK</sequence>
<dbReference type="InterPro" id="IPR026881">
    <property type="entry name" value="WYL_dom"/>
</dbReference>
<evidence type="ECO:0000259" key="2">
    <source>
        <dbReference type="Pfam" id="PF13280"/>
    </source>
</evidence>
<dbReference type="RefSeq" id="WP_163961378.1">
    <property type="nucleotide sequence ID" value="NZ_JAAGNX010000001.1"/>
</dbReference>
<dbReference type="Pfam" id="PF13280">
    <property type="entry name" value="WYL"/>
    <property type="match status" value="1"/>
</dbReference>
<dbReference type="PANTHER" id="PTHR34580:SF9">
    <property type="entry name" value="SLL5097 PROTEIN"/>
    <property type="match status" value="1"/>
</dbReference>
<name>A0A6B2LXU1_9BACT</name>
<dbReference type="Gene3D" id="1.10.10.10">
    <property type="entry name" value="Winged helix-like DNA-binding domain superfamily/Winged helix DNA-binding domain"/>
    <property type="match status" value="1"/>
</dbReference>
<protein>
    <submittedName>
        <fullName evidence="4">Transcriptional regulator</fullName>
    </submittedName>
</protein>
<evidence type="ECO:0000259" key="1">
    <source>
        <dbReference type="Pfam" id="PF08279"/>
    </source>
</evidence>
<dbReference type="InterPro" id="IPR057727">
    <property type="entry name" value="WCX_dom"/>
</dbReference>
<comment type="caution">
    <text evidence="4">The sequence shown here is derived from an EMBL/GenBank/DDBJ whole genome shotgun (WGS) entry which is preliminary data.</text>
</comment>
<gene>
    <name evidence="4" type="ORF">G0Q06_00485</name>
</gene>
<dbReference type="AlphaFoldDB" id="A0A6B2LXU1"/>
<dbReference type="Pfam" id="PF08279">
    <property type="entry name" value="HTH_11"/>
    <property type="match status" value="1"/>
</dbReference>
<feature type="domain" description="Helix-turn-helix type 11" evidence="1">
    <location>
        <begin position="14"/>
        <end position="68"/>
    </location>
</feature>
<evidence type="ECO:0000313" key="4">
    <source>
        <dbReference type="EMBL" id="NDV60922.1"/>
    </source>
</evidence>
<dbReference type="InterPro" id="IPR036388">
    <property type="entry name" value="WH-like_DNA-bd_sf"/>
</dbReference>
<feature type="domain" description="WCX" evidence="3">
    <location>
        <begin position="247"/>
        <end position="322"/>
    </location>
</feature>
<dbReference type="Proteomes" id="UP000478417">
    <property type="component" value="Unassembled WGS sequence"/>
</dbReference>
<organism evidence="4 5">
    <name type="scientific">Oceanipulchritudo coccoides</name>
    <dbReference type="NCBI Taxonomy" id="2706888"/>
    <lineage>
        <taxon>Bacteria</taxon>
        <taxon>Pseudomonadati</taxon>
        <taxon>Verrucomicrobiota</taxon>
        <taxon>Opitutia</taxon>
        <taxon>Puniceicoccales</taxon>
        <taxon>Oceanipulchritudinaceae</taxon>
        <taxon>Oceanipulchritudo</taxon>
    </lineage>
</organism>
<dbReference type="PANTHER" id="PTHR34580">
    <property type="match status" value="1"/>
</dbReference>
<reference evidence="4 5" key="1">
    <citation type="submission" date="2020-02" db="EMBL/GenBank/DDBJ databases">
        <title>Albibacoteraceae fam. nov., the first described family within the subdivision 4 Verrucomicrobia.</title>
        <authorList>
            <person name="Xi F."/>
        </authorList>
    </citation>
    <scope>NUCLEOTIDE SEQUENCE [LARGE SCALE GENOMIC DNA]</scope>
    <source>
        <strain evidence="4 5">CK1056</strain>
    </source>
</reference>
<evidence type="ECO:0000259" key="3">
    <source>
        <dbReference type="Pfam" id="PF25583"/>
    </source>
</evidence>